<evidence type="ECO:0000313" key="2">
    <source>
        <dbReference type="Proteomes" id="UP000070355"/>
    </source>
</evidence>
<protein>
    <recommendedName>
        <fullName evidence="3">Acetyl-CoA carboxylase</fullName>
    </recommendedName>
</protein>
<reference evidence="2" key="1">
    <citation type="submission" date="2016-01" db="EMBL/GenBank/DDBJ databases">
        <authorList>
            <person name="Mitreva M."/>
            <person name="Pepin K.H."/>
            <person name="Mihindukulasuriya K.A."/>
            <person name="Fulton R."/>
            <person name="Fronick C."/>
            <person name="O'Laughlin M."/>
            <person name="Miner T."/>
            <person name="Herter B."/>
            <person name="Rosa B.A."/>
            <person name="Cordes M."/>
            <person name="Tomlinson C."/>
            <person name="Wollam A."/>
            <person name="Palsikar V.B."/>
            <person name="Mardis E.R."/>
            <person name="Wilson R.K."/>
        </authorList>
    </citation>
    <scope>NUCLEOTIDE SEQUENCE [LARGE SCALE GENOMIC DNA]</scope>
    <source>
        <strain evidence="2">DNF01167</strain>
    </source>
</reference>
<dbReference type="RefSeq" id="WP_060913864.1">
    <property type="nucleotide sequence ID" value="NZ_JAGZGJ010000078.1"/>
</dbReference>
<organism evidence="1 2">
    <name type="scientific">Gemella haemolysans</name>
    <dbReference type="NCBI Taxonomy" id="1379"/>
    <lineage>
        <taxon>Bacteria</taxon>
        <taxon>Bacillati</taxon>
        <taxon>Bacillota</taxon>
        <taxon>Bacilli</taxon>
        <taxon>Bacillales</taxon>
        <taxon>Gemellaceae</taxon>
        <taxon>Gemella</taxon>
    </lineage>
</organism>
<proteinExistence type="predicted"/>
<dbReference type="EMBL" id="LSDC01000039">
    <property type="protein sequence ID" value="KXB61325.1"/>
    <property type="molecule type" value="Genomic_DNA"/>
</dbReference>
<comment type="caution">
    <text evidence="1">The sequence shown here is derived from an EMBL/GenBank/DDBJ whole genome shotgun (WGS) entry which is preliminary data.</text>
</comment>
<name>A0A134A0W4_9BACL</name>
<dbReference type="AlphaFoldDB" id="A0A134A0W4"/>
<dbReference type="OrthoDB" id="2989449at2"/>
<gene>
    <name evidence="1" type="ORF">HMPREF3186_00613</name>
</gene>
<evidence type="ECO:0000313" key="1">
    <source>
        <dbReference type="EMBL" id="KXB61325.1"/>
    </source>
</evidence>
<dbReference type="PATRIC" id="fig|1379.3.peg.598"/>
<accession>A0A134A0W4</accession>
<sequence length="107" mass="11324">MLKNILENVLSSGSNGADDKIKQLINNIIGDNQVPSFVSDILNKALEQLNQGAGSALVAPMINKVLESYSKDNSLSSDMSELFNITSNSGSGLSDIAGNIINTLIKK</sequence>
<evidence type="ECO:0008006" key="3">
    <source>
        <dbReference type="Google" id="ProtNLM"/>
    </source>
</evidence>
<dbReference type="Proteomes" id="UP000070355">
    <property type="component" value="Unassembled WGS sequence"/>
</dbReference>